<keyword evidence="5 7" id="KW-1133">Transmembrane helix</keyword>
<keyword evidence="3" id="KW-1003">Cell membrane</keyword>
<comment type="subcellular location">
    <subcellularLocation>
        <location evidence="1">Cell membrane</location>
        <topology evidence="1">Multi-pass membrane protein</topology>
    </subcellularLocation>
</comment>
<dbReference type="Proteomes" id="UP000294545">
    <property type="component" value="Unassembled WGS sequence"/>
</dbReference>
<dbReference type="InterPro" id="IPR049177">
    <property type="entry name" value="MgtC_SapB_SrpB_YhiD_N"/>
</dbReference>
<gene>
    <name evidence="9" type="ORF">EDC19_2819</name>
</gene>
<sequence>MFSLAGYVDNGILLEAFFRLVLASIIGGLVGYERERKNHAAGLRTHLIVCLASCLIMILAMIWHMSSEELDTSRIAQGVISGIGFLGAGTILRDGNKVRGLTTAASIWMVACIGLIVGSGLYSIGIVATIIVIFALMALGKVERTFIKKLNKLYVRVEVEDVKSVIKAIYAILEKNELSIEIFEIEKDPPLINFQVIMYQTRKQPKFLEEITELEGVQSANIIKKY</sequence>
<dbReference type="EMBL" id="SMGQ01000019">
    <property type="protein sequence ID" value="TCK86765.1"/>
    <property type="molecule type" value="Genomic_DNA"/>
</dbReference>
<evidence type="ECO:0000256" key="4">
    <source>
        <dbReference type="ARBA" id="ARBA00022692"/>
    </source>
</evidence>
<feature type="transmembrane region" description="Helical" evidence="7">
    <location>
        <begin position="75"/>
        <end position="93"/>
    </location>
</feature>
<evidence type="ECO:0000256" key="7">
    <source>
        <dbReference type="SAM" id="Phobius"/>
    </source>
</evidence>
<comment type="similarity">
    <text evidence="2">Belongs to the MgtC/SapB family.</text>
</comment>
<dbReference type="GO" id="GO:0005886">
    <property type="term" value="C:plasma membrane"/>
    <property type="evidence" value="ECO:0007669"/>
    <property type="project" value="UniProtKB-SubCell"/>
</dbReference>
<feature type="transmembrane region" description="Helical" evidence="7">
    <location>
        <begin position="44"/>
        <end position="63"/>
    </location>
</feature>
<evidence type="ECO:0000256" key="2">
    <source>
        <dbReference type="ARBA" id="ARBA00009298"/>
    </source>
</evidence>
<organism evidence="9 10">
    <name type="scientific">Natranaerovirga hydrolytica</name>
    <dbReference type="NCBI Taxonomy" id="680378"/>
    <lineage>
        <taxon>Bacteria</taxon>
        <taxon>Bacillati</taxon>
        <taxon>Bacillota</taxon>
        <taxon>Clostridia</taxon>
        <taxon>Lachnospirales</taxon>
        <taxon>Natranaerovirgaceae</taxon>
        <taxon>Natranaerovirga</taxon>
    </lineage>
</organism>
<dbReference type="OrthoDB" id="9811198at2"/>
<feature type="transmembrane region" description="Helical" evidence="7">
    <location>
        <begin position="12"/>
        <end position="32"/>
    </location>
</feature>
<feature type="domain" description="MgtC/SapB/SrpB/YhiD N-terminal" evidence="8">
    <location>
        <begin position="20"/>
        <end position="144"/>
    </location>
</feature>
<dbReference type="Pfam" id="PF02308">
    <property type="entry name" value="MgtC"/>
    <property type="match status" value="1"/>
</dbReference>
<keyword evidence="10" id="KW-1185">Reference proteome</keyword>
<name>A0A4R1M4M0_9FIRM</name>
<evidence type="ECO:0000313" key="10">
    <source>
        <dbReference type="Proteomes" id="UP000294545"/>
    </source>
</evidence>
<evidence type="ECO:0000256" key="5">
    <source>
        <dbReference type="ARBA" id="ARBA00022989"/>
    </source>
</evidence>
<evidence type="ECO:0000259" key="8">
    <source>
        <dbReference type="Pfam" id="PF02308"/>
    </source>
</evidence>
<evidence type="ECO:0000256" key="6">
    <source>
        <dbReference type="ARBA" id="ARBA00023136"/>
    </source>
</evidence>
<dbReference type="SUPFAM" id="SSF103473">
    <property type="entry name" value="MFS general substrate transporter"/>
    <property type="match status" value="1"/>
</dbReference>
<keyword evidence="4 7" id="KW-0812">Transmembrane</keyword>
<dbReference type="InterPro" id="IPR003416">
    <property type="entry name" value="MgtC/SapB/SrpB/YhiD_fam"/>
</dbReference>
<dbReference type="PANTHER" id="PTHR33778:SF1">
    <property type="entry name" value="MAGNESIUM TRANSPORTER YHID-RELATED"/>
    <property type="match status" value="1"/>
</dbReference>
<accession>A0A4R1M4M0</accession>
<evidence type="ECO:0000256" key="1">
    <source>
        <dbReference type="ARBA" id="ARBA00004651"/>
    </source>
</evidence>
<feature type="transmembrane region" description="Helical" evidence="7">
    <location>
        <begin position="124"/>
        <end position="142"/>
    </location>
</feature>
<comment type="caution">
    <text evidence="9">The sequence shown here is derived from an EMBL/GenBank/DDBJ whole genome shotgun (WGS) entry which is preliminary data.</text>
</comment>
<evidence type="ECO:0000256" key="3">
    <source>
        <dbReference type="ARBA" id="ARBA00022475"/>
    </source>
</evidence>
<dbReference type="AlphaFoldDB" id="A0A4R1M4M0"/>
<protein>
    <submittedName>
        <fullName evidence="9">Putative Mg2+ transporter-C (MgtC) family protein</fullName>
    </submittedName>
</protein>
<reference evidence="9 10" key="1">
    <citation type="submission" date="2019-03" db="EMBL/GenBank/DDBJ databases">
        <title>Genomic Encyclopedia of Type Strains, Phase IV (KMG-IV): sequencing the most valuable type-strain genomes for metagenomic binning, comparative biology and taxonomic classification.</title>
        <authorList>
            <person name="Goeker M."/>
        </authorList>
    </citation>
    <scope>NUCLEOTIDE SEQUENCE [LARGE SCALE GENOMIC DNA]</scope>
    <source>
        <strain evidence="9 10">DSM 24176</strain>
    </source>
</reference>
<dbReference type="InterPro" id="IPR036259">
    <property type="entry name" value="MFS_trans_sf"/>
</dbReference>
<evidence type="ECO:0000313" key="9">
    <source>
        <dbReference type="EMBL" id="TCK86765.1"/>
    </source>
</evidence>
<dbReference type="RefSeq" id="WP_132283472.1">
    <property type="nucleotide sequence ID" value="NZ_SMGQ01000019.1"/>
</dbReference>
<keyword evidence="6 7" id="KW-0472">Membrane</keyword>
<dbReference type="PRINTS" id="PR01837">
    <property type="entry name" value="MGTCSAPBPROT"/>
</dbReference>
<proteinExistence type="inferred from homology"/>
<dbReference type="PANTHER" id="PTHR33778">
    <property type="entry name" value="PROTEIN MGTC"/>
    <property type="match status" value="1"/>
</dbReference>